<evidence type="ECO:0000313" key="3">
    <source>
        <dbReference type="Proteomes" id="UP000253426"/>
    </source>
</evidence>
<dbReference type="Pfam" id="PF13365">
    <property type="entry name" value="Trypsin_2"/>
    <property type="match status" value="1"/>
</dbReference>
<dbReference type="InterPro" id="IPR009003">
    <property type="entry name" value="Peptidase_S1_PA"/>
</dbReference>
<feature type="signal peptide" evidence="1">
    <location>
        <begin position="1"/>
        <end position="21"/>
    </location>
</feature>
<protein>
    <submittedName>
        <fullName evidence="2">Trypsin-like peptidase</fullName>
    </submittedName>
</protein>
<dbReference type="RefSeq" id="WP_113961477.1">
    <property type="nucleotide sequence ID" value="NZ_QNRR01000013.1"/>
</dbReference>
<keyword evidence="1" id="KW-0732">Signal</keyword>
<feature type="chain" id="PRO_5016711992" evidence="1">
    <location>
        <begin position="22"/>
        <end position="540"/>
    </location>
</feature>
<dbReference type="OrthoDB" id="5522031at2"/>
<gene>
    <name evidence="2" type="ORF">DES53_113168</name>
</gene>
<sequence>MRRGFSFAVFVHTWMLGVAFAQQPVGTAPVPSPAVPTLTEQPVTATALLQAESALKAGVITEKSGEVLLETPKGDFTLQNGAALKQIKEKLPLHLALDKTSGGRFYVKVKDFNVKSVGAFKQAMDKLDMPKTMDALREQTRDLGTAAKEAIVKPPAQQDVAGLLDQYRETRSAVNEAYQKTTDTAIKAQLAKLKEDLEVEERAYYENRRRDASTAAAVKEYVETLDVVEKRFYNLNDNYRPEIYPQIHDTCSSCVAIARVNTAIPLGSGVIIGKNLVLTAKHNVEPLRAKDFASSEYEVWLDFEERRFTPAPTKIICDCEEVYRSPELDFVLLRVRRRDDAQPIGRKQLVLSSSRVLRWTPIFLVGHPQGLSRTVHDSSWVLFPHSISNLERADIETDVINEMFIDETAENYEQRKQRATLAATLWMKDQYGPFASGDETVYTFRKDAQECIGAECDTFRGDSGAPAILRENGKVVGILFKGLSDAGASANTDQRRVAVSSRPGAKYFERILPITLIIKELGLDKTDSKWRVDYEVKVEK</sequence>
<keyword evidence="3" id="KW-1185">Reference proteome</keyword>
<evidence type="ECO:0000313" key="2">
    <source>
        <dbReference type="EMBL" id="RBP37785.1"/>
    </source>
</evidence>
<dbReference type="AlphaFoldDB" id="A0A366H9L3"/>
<organism evidence="2 3">
    <name type="scientific">Roseimicrobium gellanilyticum</name>
    <dbReference type="NCBI Taxonomy" id="748857"/>
    <lineage>
        <taxon>Bacteria</taxon>
        <taxon>Pseudomonadati</taxon>
        <taxon>Verrucomicrobiota</taxon>
        <taxon>Verrucomicrobiia</taxon>
        <taxon>Verrucomicrobiales</taxon>
        <taxon>Verrucomicrobiaceae</taxon>
        <taxon>Roseimicrobium</taxon>
    </lineage>
</organism>
<accession>A0A366H9L3</accession>
<evidence type="ECO:0000256" key="1">
    <source>
        <dbReference type="SAM" id="SignalP"/>
    </source>
</evidence>
<reference evidence="2 3" key="1">
    <citation type="submission" date="2018-06" db="EMBL/GenBank/DDBJ databases">
        <title>Genomic Encyclopedia of Type Strains, Phase IV (KMG-IV): sequencing the most valuable type-strain genomes for metagenomic binning, comparative biology and taxonomic classification.</title>
        <authorList>
            <person name="Goeker M."/>
        </authorList>
    </citation>
    <scope>NUCLEOTIDE SEQUENCE [LARGE SCALE GENOMIC DNA]</scope>
    <source>
        <strain evidence="2 3">DSM 25532</strain>
    </source>
</reference>
<comment type="caution">
    <text evidence="2">The sequence shown here is derived from an EMBL/GenBank/DDBJ whole genome shotgun (WGS) entry which is preliminary data.</text>
</comment>
<dbReference type="EMBL" id="QNRR01000013">
    <property type="protein sequence ID" value="RBP37785.1"/>
    <property type="molecule type" value="Genomic_DNA"/>
</dbReference>
<dbReference type="Gene3D" id="2.40.10.120">
    <property type="match status" value="1"/>
</dbReference>
<name>A0A366H9L3_9BACT</name>
<proteinExistence type="predicted"/>
<dbReference type="Proteomes" id="UP000253426">
    <property type="component" value="Unassembled WGS sequence"/>
</dbReference>
<dbReference type="SUPFAM" id="SSF50494">
    <property type="entry name" value="Trypsin-like serine proteases"/>
    <property type="match status" value="1"/>
</dbReference>